<evidence type="ECO:0000256" key="1">
    <source>
        <dbReference type="ARBA" id="ARBA00022679"/>
    </source>
</evidence>
<dbReference type="InterPro" id="IPR046958">
    <property type="entry name" value="RBK1/2/STUNTED"/>
</dbReference>
<evidence type="ECO:0000256" key="2">
    <source>
        <dbReference type="ARBA" id="ARBA00022741"/>
    </source>
</evidence>
<feature type="region of interest" description="Disordered" evidence="6">
    <location>
        <begin position="179"/>
        <end position="222"/>
    </location>
</feature>
<dbReference type="PROSITE" id="PS00108">
    <property type="entry name" value="PROTEIN_KINASE_ST"/>
    <property type="match status" value="1"/>
</dbReference>
<dbReference type="PROSITE" id="PS50011">
    <property type="entry name" value="PROTEIN_KINASE_DOM"/>
    <property type="match status" value="1"/>
</dbReference>
<dbReference type="PROSITE" id="PS00107">
    <property type="entry name" value="PROTEIN_KINASE_ATP"/>
    <property type="match status" value="1"/>
</dbReference>
<dbReference type="InterPro" id="IPR014729">
    <property type="entry name" value="Rossmann-like_a/b/a_fold"/>
</dbReference>
<dbReference type="InterPro" id="IPR006016">
    <property type="entry name" value="UspA"/>
</dbReference>
<evidence type="ECO:0000313" key="9">
    <source>
        <dbReference type="Proteomes" id="UP001396334"/>
    </source>
</evidence>
<dbReference type="PANTHER" id="PTHR47987">
    <property type="entry name" value="OS08G0249100 PROTEIN"/>
    <property type="match status" value="1"/>
</dbReference>
<dbReference type="Proteomes" id="UP001396334">
    <property type="component" value="Unassembled WGS sequence"/>
</dbReference>
<dbReference type="InterPro" id="IPR000719">
    <property type="entry name" value="Prot_kinase_dom"/>
</dbReference>
<keyword evidence="4 5" id="KW-0067">ATP-binding</keyword>
<feature type="compositionally biased region" description="Low complexity" evidence="6">
    <location>
        <begin position="205"/>
        <end position="221"/>
    </location>
</feature>
<comment type="caution">
    <text evidence="8">The sequence shown here is derived from an EMBL/GenBank/DDBJ whole genome shotgun (WGS) entry which is preliminary data.</text>
</comment>
<dbReference type="CDD" id="cd00293">
    <property type="entry name" value="USP-like"/>
    <property type="match status" value="1"/>
</dbReference>
<evidence type="ECO:0000313" key="8">
    <source>
        <dbReference type="EMBL" id="KAK9029541.1"/>
    </source>
</evidence>
<keyword evidence="3" id="KW-0418">Kinase</keyword>
<keyword evidence="1" id="KW-0808">Transferase</keyword>
<dbReference type="Gene3D" id="1.10.510.10">
    <property type="entry name" value="Transferase(Phosphotransferase) domain 1"/>
    <property type="match status" value="1"/>
</dbReference>
<dbReference type="Gene3D" id="3.30.200.20">
    <property type="entry name" value="Phosphorylase Kinase, domain 1"/>
    <property type="match status" value="1"/>
</dbReference>
<dbReference type="InterPro" id="IPR011009">
    <property type="entry name" value="Kinase-like_dom_sf"/>
</dbReference>
<name>A0ABR2SX13_9ROSI</name>
<dbReference type="Gene3D" id="3.40.50.620">
    <property type="entry name" value="HUPs"/>
    <property type="match status" value="1"/>
</dbReference>
<dbReference type="EMBL" id="JBBPBN010000011">
    <property type="protein sequence ID" value="KAK9029541.1"/>
    <property type="molecule type" value="Genomic_DNA"/>
</dbReference>
<protein>
    <recommendedName>
        <fullName evidence="7">Protein kinase domain-containing protein</fullName>
    </recommendedName>
</protein>
<gene>
    <name evidence="8" type="ORF">V6N11_026654</name>
</gene>
<organism evidence="8 9">
    <name type="scientific">Hibiscus sabdariffa</name>
    <name type="common">roselle</name>
    <dbReference type="NCBI Taxonomy" id="183260"/>
    <lineage>
        <taxon>Eukaryota</taxon>
        <taxon>Viridiplantae</taxon>
        <taxon>Streptophyta</taxon>
        <taxon>Embryophyta</taxon>
        <taxon>Tracheophyta</taxon>
        <taxon>Spermatophyta</taxon>
        <taxon>Magnoliopsida</taxon>
        <taxon>eudicotyledons</taxon>
        <taxon>Gunneridae</taxon>
        <taxon>Pentapetalae</taxon>
        <taxon>rosids</taxon>
        <taxon>malvids</taxon>
        <taxon>Malvales</taxon>
        <taxon>Malvaceae</taxon>
        <taxon>Malvoideae</taxon>
        <taxon>Hibiscus</taxon>
    </lineage>
</organism>
<keyword evidence="2 5" id="KW-0547">Nucleotide-binding</keyword>
<proteinExistence type="predicted"/>
<feature type="domain" description="Protein kinase" evidence="7">
    <location>
        <begin position="312"/>
        <end position="596"/>
    </location>
</feature>
<evidence type="ECO:0000256" key="3">
    <source>
        <dbReference type="ARBA" id="ARBA00022777"/>
    </source>
</evidence>
<dbReference type="SUPFAM" id="SSF52402">
    <property type="entry name" value="Adenine nucleotide alpha hydrolases-like"/>
    <property type="match status" value="1"/>
</dbReference>
<reference evidence="8 9" key="1">
    <citation type="journal article" date="2024" name="G3 (Bethesda)">
        <title>Genome assembly of Hibiscus sabdariffa L. provides insights into metabolisms of medicinal natural products.</title>
        <authorList>
            <person name="Kim T."/>
        </authorList>
    </citation>
    <scope>NUCLEOTIDE SEQUENCE [LARGE SCALE GENOMIC DNA]</scope>
    <source>
        <strain evidence="8">TK-2024</strain>
        <tissue evidence="8">Old leaves</tissue>
    </source>
</reference>
<dbReference type="SUPFAM" id="SSF56112">
    <property type="entry name" value="Protein kinase-like (PK-like)"/>
    <property type="match status" value="1"/>
</dbReference>
<feature type="binding site" evidence="5">
    <location>
        <position position="340"/>
    </location>
    <ligand>
        <name>ATP</name>
        <dbReference type="ChEBI" id="CHEBI:30616"/>
    </ligand>
</feature>
<dbReference type="PANTHER" id="PTHR47987:SF3">
    <property type="entry name" value="OS08G0249100 PROTEIN"/>
    <property type="match status" value="1"/>
</dbReference>
<dbReference type="InterPro" id="IPR017441">
    <property type="entry name" value="Protein_kinase_ATP_BS"/>
</dbReference>
<sequence length="621" mass="69552">MDICSSQTKPLVHQFLKHCIDLFSRQKKLCVSEMVTSKPAKILIGISLDPNDSNELLSWAVRVLARPNDTIVALHVLVGEEHRKSKLVRKDQAKFRQAKAHVISVLGEYARTCQSKKVNLVAKVGVSSSVKSGLIEEAKSISADFLLLLGSRKRSKETSHKTTAYCLEHAPEGCAVISIGKSKQRRQNSTPKSTHAHFDETRQWSTTSSNESGNSGNTSVSPVQDALQVESNSTEDDSSSFWELTMSGSTPQPPRFKGESCTKKQMSPYKFISLVFKPPLRKRKTSLSNKEKEQPLMKYFSFEEISNATNNFHPDNIVGRGGYSEVYRGDLSDGRVIAVKMLAKDNKDANKEEEFLAELGIIGHVFHPNTAKLVGCCVENGLYLIFNFSEKGTLASALHGKTSVVLDWTVRYKISLGVARGLHYLHKCCKHRIIHRDIKASNVLLGPDYEPQITDFGLSKWLPNKWTHHAVIPIEGTFGYLAPEYFMHGVVDEKTDVFAFGVLLLEIITGRRPVDLSKKSLLLWAKPLMESGNINELADPKLKGRYDEDQMHRSVLTACYCVRQSAACRPSMSEVLELLMTGHDCDVAKRWQMPKFTSDELDDYSMVFGYEVPTDISLEFL</sequence>
<evidence type="ECO:0000259" key="7">
    <source>
        <dbReference type="PROSITE" id="PS50011"/>
    </source>
</evidence>
<dbReference type="InterPro" id="IPR008271">
    <property type="entry name" value="Ser/Thr_kinase_AS"/>
</dbReference>
<evidence type="ECO:0000256" key="6">
    <source>
        <dbReference type="SAM" id="MobiDB-lite"/>
    </source>
</evidence>
<dbReference type="Pfam" id="PF00069">
    <property type="entry name" value="Pkinase"/>
    <property type="match status" value="1"/>
</dbReference>
<dbReference type="SMART" id="SM00220">
    <property type="entry name" value="S_TKc"/>
    <property type="match status" value="1"/>
</dbReference>
<accession>A0ABR2SX13</accession>
<evidence type="ECO:0000256" key="4">
    <source>
        <dbReference type="ARBA" id="ARBA00022840"/>
    </source>
</evidence>
<keyword evidence="9" id="KW-1185">Reference proteome</keyword>
<evidence type="ECO:0000256" key="5">
    <source>
        <dbReference type="PROSITE-ProRule" id="PRU10141"/>
    </source>
</evidence>
<dbReference type="Pfam" id="PF00582">
    <property type="entry name" value="Usp"/>
    <property type="match status" value="1"/>
</dbReference>